<proteinExistence type="predicted"/>
<evidence type="ECO:0000256" key="1">
    <source>
        <dbReference type="SAM" id="MobiDB-lite"/>
    </source>
</evidence>
<accession>A0ABV9WAZ5</accession>
<dbReference type="InterPro" id="IPR011050">
    <property type="entry name" value="Pectin_lyase_fold/virulence"/>
</dbReference>
<feature type="region of interest" description="Disordered" evidence="1">
    <location>
        <begin position="373"/>
        <end position="392"/>
    </location>
</feature>
<dbReference type="InterPro" id="IPR012334">
    <property type="entry name" value="Pectin_lyas_fold"/>
</dbReference>
<evidence type="ECO:0000256" key="2">
    <source>
        <dbReference type="SAM" id="SignalP"/>
    </source>
</evidence>
<dbReference type="Proteomes" id="UP001595912">
    <property type="component" value="Unassembled WGS sequence"/>
</dbReference>
<dbReference type="EMBL" id="JBHSIU010000066">
    <property type="protein sequence ID" value="MFC5004673.1"/>
    <property type="molecule type" value="Genomic_DNA"/>
</dbReference>
<dbReference type="SUPFAM" id="SSF51126">
    <property type="entry name" value="Pectin lyase-like"/>
    <property type="match status" value="1"/>
</dbReference>
<evidence type="ECO:0000313" key="4">
    <source>
        <dbReference type="Proteomes" id="UP001595912"/>
    </source>
</evidence>
<sequence>MNRSTIRRAAITALVLTCAGLGMPAPPASAFAIYVVTNVNDTGAGSLRDAIDMANGSPGLDSIMFALPGAGPRVIVPQSDLPTITDPLIIAGYTEPGASPATATTPATLTVVINGTFMTTGLTIDADDSAVSGIVINSVAGAGGDCGGAGICVRGDHNLIRGNYIGTGNAGAVALQNNDSGVIVLGADNQVGGEHPADRNLISGNRLYGVELQGTGTKVLGNRIGSDATGANALGNGSGGILVNGAGNQIGSDQAGGGNVISGNPGIGVDIDNGADFTILHGNLIGVNAAATAALANDSGIEVSSNSNEIGGFLTGTANVVSGNTGVGLEVDGIAGSNQIVGNLIGVAPGPMGPVDIGNGGDGVWLRSSTVNSLGTDDEGGGNTISGNDGDGVRVDGNDQDIKGNRIGTAVGAAGTLVPLPNTGNGITVSADRTIIGGDNKESANVIGTNGANGIELDAATDETVIRANAIGTDPTGAITLSNTLNGILITDADTNHIGSVDPLVPPNRIAFNGLAGIALSAGAVDNDILGNLDYGNAGLGINLDLALAPPAVVPNDFQDPDAGANNLQNHPIITAATYTAAGTTTINWRLNSTPVTMFRVEFFAAAACGVGGVSPAETFLGAVTVVTNANGNVVAATVPPVATPAGTVVMATATEMPAAATYASTSEISACVVVV</sequence>
<reference evidence="4" key="1">
    <citation type="journal article" date="2019" name="Int. J. Syst. Evol. Microbiol.">
        <title>The Global Catalogue of Microorganisms (GCM) 10K type strain sequencing project: providing services to taxonomists for standard genome sequencing and annotation.</title>
        <authorList>
            <consortium name="The Broad Institute Genomics Platform"/>
            <consortium name="The Broad Institute Genome Sequencing Center for Infectious Disease"/>
            <person name="Wu L."/>
            <person name="Ma J."/>
        </authorList>
    </citation>
    <scope>NUCLEOTIDE SEQUENCE [LARGE SCALE GENOMIC DNA]</scope>
    <source>
        <strain evidence="4">CGMCC 4.7152</strain>
    </source>
</reference>
<dbReference type="Gene3D" id="2.160.20.10">
    <property type="entry name" value="Single-stranded right-handed beta-helix, Pectin lyase-like"/>
    <property type="match status" value="2"/>
</dbReference>
<keyword evidence="4" id="KW-1185">Reference proteome</keyword>
<feature type="signal peptide" evidence="2">
    <location>
        <begin position="1"/>
        <end position="30"/>
    </location>
</feature>
<dbReference type="RefSeq" id="WP_380124788.1">
    <property type="nucleotide sequence ID" value="NZ_JBHSIU010000066.1"/>
</dbReference>
<organism evidence="3 4">
    <name type="scientific">Dactylosporangium cerinum</name>
    <dbReference type="NCBI Taxonomy" id="1434730"/>
    <lineage>
        <taxon>Bacteria</taxon>
        <taxon>Bacillati</taxon>
        <taxon>Actinomycetota</taxon>
        <taxon>Actinomycetes</taxon>
        <taxon>Micromonosporales</taxon>
        <taxon>Micromonosporaceae</taxon>
        <taxon>Dactylosporangium</taxon>
    </lineage>
</organism>
<comment type="caution">
    <text evidence="3">The sequence shown here is derived from an EMBL/GenBank/DDBJ whole genome shotgun (WGS) entry which is preliminary data.</text>
</comment>
<protein>
    <recommendedName>
        <fullName evidence="5">Right handed beta helix domain-containing protein</fullName>
    </recommendedName>
</protein>
<feature type="chain" id="PRO_5045377813" description="Right handed beta helix domain-containing protein" evidence="2">
    <location>
        <begin position="31"/>
        <end position="676"/>
    </location>
</feature>
<keyword evidence="2" id="KW-0732">Signal</keyword>
<evidence type="ECO:0000313" key="3">
    <source>
        <dbReference type="EMBL" id="MFC5004673.1"/>
    </source>
</evidence>
<name>A0ABV9WAZ5_9ACTN</name>
<evidence type="ECO:0008006" key="5">
    <source>
        <dbReference type="Google" id="ProtNLM"/>
    </source>
</evidence>
<gene>
    <name evidence="3" type="ORF">ACFPIJ_43465</name>
</gene>